<evidence type="ECO:0000256" key="3">
    <source>
        <dbReference type="ARBA" id="ARBA00022679"/>
    </source>
</evidence>
<dbReference type="InterPro" id="IPR017441">
    <property type="entry name" value="Protein_kinase_ATP_BS"/>
</dbReference>
<accession>A0A8J3RS29</accession>
<evidence type="ECO:0000259" key="9">
    <source>
        <dbReference type="PROSITE" id="PS50011"/>
    </source>
</evidence>
<dbReference type="PROSITE" id="PS00108">
    <property type="entry name" value="PROTEIN_KINASE_ST"/>
    <property type="match status" value="1"/>
</dbReference>
<dbReference type="RefSeq" id="WP_239317087.1">
    <property type="nucleotide sequence ID" value="NZ_BOOH01000044.1"/>
</dbReference>
<dbReference type="InterPro" id="IPR011009">
    <property type="entry name" value="Kinase-like_dom_sf"/>
</dbReference>
<feature type="domain" description="Protein kinase" evidence="9">
    <location>
        <begin position="17"/>
        <end position="268"/>
    </location>
</feature>
<dbReference type="Gene3D" id="1.10.510.10">
    <property type="entry name" value="Transferase(Phosphotransferase) domain 1"/>
    <property type="match status" value="1"/>
</dbReference>
<keyword evidence="4 7" id="KW-0547">Nucleotide-binding</keyword>
<dbReference type="InterPro" id="IPR008271">
    <property type="entry name" value="Ser/Thr_kinase_AS"/>
</dbReference>
<dbReference type="SUPFAM" id="SSF56112">
    <property type="entry name" value="Protein kinase-like (PK-like)"/>
    <property type="match status" value="1"/>
</dbReference>
<dbReference type="InterPro" id="IPR000719">
    <property type="entry name" value="Prot_kinase_dom"/>
</dbReference>
<dbReference type="GO" id="GO:0005524">
    <property type="term" value="F:ATP binding"/>
    <property type="evidence" value="ECO:0007669"/>
    <property type="project" value="UniProtKB-UniRule"/>
</dbReference>
<name>A0A8J3RS29_9ACTN</name>
<comment type="similarity">
    <text evidence="1">Belongs to the protein kinase superfamily. NEK Ser/Thr protein kinase family. NIMA subfamily.</text>
</comment>
<dbReference type="Proteomes" id="UP000616724">
    <property type="component" value="Unassembled WGS sequence"/>
</dbReference>
<evidence type="ECO:0000256" key="6">
    <source>
        <dbReference type="ARBA" id="ARBA00022840"/>
    </source>
</evidence>
<feature type="compositionally biased region" description="Low complexity" evidence="8">
    <location>
        <begin position="285"/>
        <end position="303"/>
    </location>
</feature>
<feature type="region of interest" description="Disordered" evidence="8">
    <location>
        <begin position="482"/>
        <end position="501"/>
    </location>
</feature>
<dbReference type="PANTHER" id="PTHR43671:SF13">
    <property type="entry name" value="SERINE_THREONINE-PROTEIN KINASE NEK2"/>
    <property type="match status" value="1"/>
</dbReference>
<dbReference type="InterPro" id="IPR050660">
    <property type="entry name" value="NEK_Ser/Thr_kinase"/>
</dbReference>
<evidence type="ECO:0000256" key="1">
    <source>
        <dbReference type="ARBA" id="ARBA00010886"/>
    </source>
</evidence>
<organism evidence="10 11">
    <name type="scientific">Planobispora longispora</name>
    <dbReference type="NCBI Taxonomy" id="28887"/>
    <lineage>
        <taxon>Bacteria</taxon>
        <taxon>Bacillati</taxon>
        <taxon>Actinomycetota</taxon>
        <taxon>Actinomycetes</taxon>
        <taxon>Streptosporangiales</taxon>
        <taxon>Streptosporangiaceae</taxon>
        <taxon>Planobispora</taxon>
    </lineage>
</organism>
<dbReference type="Pfam" id="PF00069">
    <property type="entry name" value="Pkinase"/>
    <property type="match status" value="1"/>
</dbReference>
<comment type="caution">
    <text evidence="10">The sequence shown here is derived from an EMBL/GenBank/DDBJ whole genome shotgun (WGS) entry which is preliminary data.</text>
</comment>
<dbReference type="PROSITE" id="PS00107">
    <property type="entry name" value="PROTEIN_KINASE_ATP"/>
    <property type="match status" value="1"/>
</dbReference>
<evidence type="ECO:0000256" key="4">
    <source>
        <dbReference type="ARBA" id="ARBA00022741"/>
    </source>
</evidence>
<sequence length="651" mass="67664">MTVNNLSPGDPPQIGQYRVLGRLGRGGMGTVYLGQSSDQQQVAIKVINSEYSQHEQFRMRFRREADAARRVRRFCTAAVLDAALDGDQLYVVTEFVPGPNLEEAVRSGGPLRGSSLDALAVGVATALTAIHGAGVVHRDLKPSNVLLSPVGPRVIDFGIARALDTLSGVTGTGEVIGTPRYMAPEVLRGEPVSPACDVFSWGCLVAFAASGRPPFGGEALHAVLYQVLNSDPVLEGMESGLRELVTYAMAKEPAHRPTAQQVLDHLVGRSAAPEQTAHSVQAVWQQSPSTPQSPSAPQGSPVPQGSPMPQSPSAPHGTLPWAGAVQAGPAQHGPASPTGQTHAGQTLHAGQTFHGGQAPHPGGPGQTGPTAAWPPGETRASGPGQPAAGSPAADARRKKIVIGSAVAALVAAALGVGGYLALTSGGPPTDLTLLYQDDFTQSSDWPGSKYDGETIKYGPAPEGYYAIDVVGDDRVRRVTAPVPFLTDPSPTPVPTPAPSVSPTPAIPARLLLGVDVAVRGGGSGAGEYGLFCRGDDDTEATRYEFLLDTSGKARVRRAVKSAGGDLSAPVQLDLEKGKPVRLQAECSGGQDGVRLSMWVNGERVHSVLDENPLPTGEVGMIVRVEEKSGAVLKTSYDNFTMHGPAGVKKQP</sequence>
<gene>
    <name evidence="10" type="ORF">Plo01_52810</name>
</gene>
<keyword evidence="11" id="KW-1185">Reference proteome</keyword>
<dbReference type="GO" id="GO:0004674">
    <property type="term" value="F:protein serine/threonine kinase activity"/>
    <property type="evidence" value="ECO:0007669"/>
    <property type="project" value="UniProtKB-EC"/>
</dbReference>
<evidence type="ECO:0000313" key="11">
    <source>
        <dbReference type="Proteomes" id="UP000616724"/>
    </source>
</evidence>
<evidence type="ECO:0000256" key="8">
    <source>
        <dbReference type="SAM" id="MobiDB-lite"/>
    </source>
</evidence>
<dbReference type="CDD" id="cd14014">
    <property type="entry name" value="STKc_PknB_like"/>
    <property type="match status" value="1"/>
</dbReference>
<dbReference type="SMART" id="SM00220">
    <property type="entry name" value="S_TKc"/>
    <property type="match status" value="1"/>
</dbReference>
<evidence type="ECO:0000256" key="2">
    <source>
        <dbReference type="ARBA" id="ARBA00012513"/>
    </source>
</evidence>
<keyword evidence="3" id="KW-0808">Transferase</keyword>
<feature type="region of interest" description="Disordered" evidence="8">
    <location>
        <begin position="272"/>
        <end position="393"/>
    </location>
</feature>
<dbReference type="PROSITE" id="PS50011">
    <property type="entry name" value="PROTEIN_KINASE_DOM"/>
    <property type="match status" value="1"/>
</dbReference>
<dbReference type="EMBL" id="BOOH01000044">
    <property type="protein sequence ID" value="GIH78852.1"/>
    <property type="molecule type" value="Genomic_DNA"/>
</dbReference>
<dbReference type="Gene3D" id="2.60.120.560">
    <property type="entry name" value="Exo-inulinase, domain 1"/>
    <property type="match status" value="1"/>
</dbReference>
<proteinExistence type="inferred from homology"/>
<reference evidence="10 11" key="1">
    <citation type="submission" date="2021-01" db="EMBL/GenBank/DDBJ databases">
        <title>Whole genome shotgun sequence of Planobispora longispora NBRC 13918.</title>
        <authorList>
            <person name="Komaki H."/>
            <person name="Tamura T."/>
        </authorList>
    </citation>
    <scope>NUCLEOTIDE SEQUENCE [LARGE SCALE GENOMIC DNA]</scope>
    <source>
        <strain evidence="10 11">NBRC 13918</strain>
    </source>
</reference>
<dbReference type="AlphaFoldDB" id="A0A8J3RS29"/>
<evidence type="ECO:0000313" key="10">
    <source>
        <dbReference type="EMBL" id="GIH78852.1"/>
    </source>
</evidence>
<evidence type="ECO:0000256" key="7">
    <source>
        <dbReference type="PROSITE-ProRule" id="PRU10141"/>
    </source>
</evidence>
<feature type="compositionally biased region" description="Low complexity" evidence="8">
    <location>
        <begin position="367"/>
        <end position="393"/>
    </location>
</feature>
<dbReference type="EC" id="2.7.11.1" evidence="2"/>
<dbReference type="PANTHER" id="PTHR43671">
    <property type="entry name" value="SERINE/THREONINE-PROTEIN KINASE NEK"/>
    <property type="match status" value="1"/>
</dbReference>
<evidence type="ECO:0000256" key="5">
    <source>
        <dbReference type="ARBA" id="ARBA00022777"/>
    </source>
</evidence>
<feature type="compositionally biased region" description="Pro residues" evidence="8">
    <location>
        <begin position="489"/>
        <end position="501"/>
    </location>
</feature>
<protein>
    <recommendedName>
        <fullName evidence="2">non-specific serine/threonine protein kinase</fullName>
        <ecNumber evidence="2">2.7.11.1</ecNumber>
    </recommendedName>
</protein>
<keyword evidence="6 7" id="KW-0067">ATP-binding</keyword>
<dbReference type="Gene3D" id="3.30.200.20">
    <property type="entry name" value="Phosphorylase Kinase, domain 1"/>
    <property type="match status" value="1"/>
</dbReference>
<keyword evidence="5" id="KW-0418">Kinase</keyword>
<feature type="binding site" evidence="7">
    <location>
        <position position="45"/>
    </location>
    <ligand>
        <name>ATP</name>
        <dbReference type="ChEBI" id="CHEBI:30616"/>
    </ligand>
</feature>